<dbReference type="InterPro" id="IPR002048">
    <property type="entry name" value="EF_hand_dom"/>
</dbReference>
<dbReference type="SUPFAM" id="SSF47473">
    <property type="entry name" value="EF-hand"/>
    <property type="match status" value="1"/>
</dbReference>
<evidence type="ECO:0000313" key="2">
    <source>
        <dbReference type="Proteomes" id="UP001652624"/>
    </source>
</evidence>
<organism evidence="2 3">
    <name type="scientific">Erinaceus europaeus</name>
    <name type="common">Western European hedgehog</name>
    <dbReference type="NCBI Taxonomy" id="9365"/>
    <lineage>
        <taxon>Eukaryota</taxon>
        <taxon>Metazoa</taxon>
        <taxon>Chordata</taxon>
        <taxon>Craniata</taxon>
        <taxon>Vertebrata</taxon>
        <taxon>Euteleostomi</taxon>
        <taxon>Mammalia</taxon>
        <taxon>Eutheria</taxon>
        <taxon>Laurasiatheria</taxon>
        <taxon>Eulipotyphla</taxon>
        <taxon>Erinaceidae</taxon>
        <taxon>Erinaceinae</taxon>
        <taxon>Erinaceus</taxon>
    </lineage>
</organism>
<proteinExistence type="predicted"/>
<accession>A0ABM3XB39</accession>
<dbReference type="InterPro" id="IPR011992">
    <property type="entry name" value="EF-hand-dom_pair"/>
</dbReference>
<dbReference type="PROSITE" id="PS50222">
    <property type="entry name" value="EF_HAND_2"/>
    <property type="match status" value="1"/>
</dbReference>
<feature type="domain" description="EF-hand" evidence="1">
    <location>
        <begin position="39"/>
        <end position="74"/>
    </location>
</feature>
<dbReference type="Proteomes" id="UP001652624">
    <property type="component" value="Chromosome 4"/>
</dbReference>
<sequence length="105" mass="12336">MITRCFVIWLHCKRTKEGPGVQELEALIDTIQKQLKSHPYKDNIREAFQDQDKEASGFVDKEMFFKICDSLSIPVDDSLIKELIRMCTHGEDRINYFNFVHAFSH</sequence>
<dbReference type="RefSeq" id="XP_060046030.1">
    <property type="nucleotide sequence ID" value="XM_060190047.1"/>
</dbReference>
<reference evidence="3" key="1">
    <citation type="submission" date="2025-08" db="UniProtKB">
        <authorList>
            <consortium name="RefSeq"/>
        </authorList>
    </citation>
    <scope>IDENTIFICATION</scope>
</reference>
<evidence type="ECO:0000313" key="3">
    <source>
        <dbReference type="RefSeq" id="XP_060046030.1"/>
    </source>
</evidence>
<name>A0ABM3XB39_ERIEU</name>
<gene>
    <name evidence="3" type="primary">LOC132538115</name>
</gene>
<keyword evidence="2" id="KW-1185">Reference proteome</keyword>
<dbReference type="GeneID" id="132538115"/>
<protein>
    <submittedName>
        <fullName evidence="3">EF-hand domain-containing protein 1-like</fullName>
    </submittedName>
</protein>
<dbReference type="Gene3D" id="1.10.238.10">
    <property type="entry name" value="EF-hand"/>
    <property type="match status" value="1"/>
</dbReference>
<evidence type="ECO:0000259" key="1">
    <source>
        <dbReference type="PROSITE" id="PS50222"/>
    </source>
</evidence>